<dbReference type="Proteomes" id="UP000714275">
    <property type="component" value="Unassembled WGS sequence"/>
</dbReference>
<feature type="signal peptide" evidence="1">
    <location>
        <begin position="1"/>
        <end position="30"/>
    </location>
</feature>
<sequence length="118" mass="12985">MINLGPFHARLALLCTRLFNSLLFQLVIMASSCSFHGIVGIENATAYSLEKRRFWRMNGFIPLPTETSDTSHDLPTSIFTYGGQTAPPDEGAYFINARMITASADDVATKYALVTDSC</sequence>
<evidence type="ECO:0000313" key="3">
    <source>
        <dbReference type="Proteomes" id="UP000714275"/>
    </source>
</evidence>
<evidence type="ECO:0000256" key="1">
    <source>
        <dbReference type="SAM" id="SignalP"/>
    </source>
</evidence>
<evidence type="ECO:0000313" key="2">
    <source>
        <dbReference type="EMBL" id="KAG1781834.1"/>
    </source>
</evidence>
<dbReference type="EMBL" id="JABBWD010000004">
    <property type="protein sequence ID" value="KAG1781834.1"/>
    <property type="molecule type" value="Genomic_DNA"/>
</dbReference>
<comment type="caution">
    <text evidence="2">The sequence shown here is derived from an EMBL/GenBank/DDBJ whole genome shotgun (WGS) entry which is preliminary data.</text>
</comment>
<accession>A0A9P7A3M4</accession>
<proteinExistence type="predicted"/>
<gene>
    <name evidence="2" type="ORF">EV702DRAFT_1067164</name>
</gene>
<reference evidence="2" key="1">
    <citation type="journal article" date="2020" name="New Phytol.">
        <title>Comparative genomics reveals dynamic genome evolution in host specialist ectomycorrhizal fungi.</title>
        <authorList>
            <person name="Lofgren L.A."/>
            <person name="Nguyen N.H."/>
            <person name="Vilgalys R."/>
            <person name="Ruytinx J."/>
            <person name="Liao H.L."/>
            <person name="Branco S."/>
            <person name="Kuo A."/>
            <person name="LaButti K."/>
            <person name="Lipzen A."/>
            <person name="Andreopoulos W."/>
            <person name="Pangilinan J."/>
            <person name="Riley R."/>
            <person name="Hundley H."/>
            <person name="Na H."/>
            <person name="Barry K."/>
            <person name="Grigoriev I.V."/>
            <person name="Stajich J.E."/>
            <person name="Kennedy P.G."/>
        </authorList>
    </citation>
    <scope>NUCLEOTIDE SEQUENCE</scope>
    <source>
        <strain evidence="2">DOB743</strain>
    </source>
</reference>
<keyword evidence="3" id="KW-1185">Reference proteome</keyword>
<protein>
    <submittedName>
        <fullName evidence="2">Uncharacterized protein</fullName>
    </submittedName>
</protein>
<keyword evidence="1" id="KW-0732">Signal</keyword>
<name>A0A9P7A3M4_9AGAM</name>
<dbReference type="OrthoDB" id="2689796at2759"/>
<dbReference type="AlphaFoldDB" id="A0A9P7A3M4"/>
<feature type="chain" id="PRO_5040354465" evidence="1">
    <location>
        <begin position="31"/>
        <end position="118"/>
    </location>
</feature>
<organism evidence="2 3">
    <name type="scientific">Suillus placidus</name>
    <dbReference type="NCBI Taxonomy" id="48579"/>
    <lineage>
        <taxon>Eukaryota</taxon>
        <taxon>Fungi</taxon>
        <taxon>Dikarya</taxon>
        <taxon>Basidiomycota</taxon>
        <taxon>Agaricomycotina</taxon>
        <taxon>Agaricomycetes</taxon>
        <taxon>Agaricomycetidae</taxon>
        <taxon>Boletales</taxon>
        <taxon>Suillineae</taxon>
        <taxon>Suillaceae</taxon>
        <taxon>Suillus</taxon>
    </lineage>
</organism>